<evidence type="ECO:0000256" key="1">
    <source>
        <dbReference type="SAM" id="MobiDB-lite"/>
    </source>
</evidence>
<accession>J9GEC6</accession>
<organism evidence="2">
    <name type="scientific">gut metagenome</name>
    <dbReference type="NCBI Taxonomy" id="749906"/>
    <lineage>
        <taxon>unclassified sequences</taxon>
        <taxon>metagenomes</taxon>
        <taxon>organismal metagenomes</taxon>
    </lineage>
</organism>
<feature type="compositionally biased region" description="Polar residues" evidence="1">
    <location>
        <begin position="290"/>
        <end position="299"/>
    </location>
</feature>
<feature type="region of interest" description="Disordered" evidence="1">
    <location>
        <begin position="240"/>
        <end position="308"/>
    </location>
</feature>
<dbReference type="InterPro" id="IPR046228">
    <property type="entry name" value="DUF6261"/>
</dbReference>
<gene>
    <name evidence="2" type="ORF">EVA_06639</name>
</gene>
<dbReference type="AlphaFoldDB" id="J9GEC6"/>
<feature type="compositionally biased region" description="Basic and acidic residues" evidence="1">
    <location>
        <begin position="274"/>
        <end position="289"/>
    </location>
</feature>
<sequence>MTLKPSAEIRIRLRSAQYLMYMQTFLARAKKLETENTLFTDGLKAFEAAVAEVDASVRIATKSKMTINVTEADAVRDRLYSLLKSVVVGWASMPALSGSSAQLLPFVSEYAEAARPLADVIALYNLQTNTQLDDESGKLQSILRDMRRDGAESITKLQLTELLSQLETANKAVIEGINQRAEERGAKVAGALKAARLTCDEAYLKLEQVINALSVLMPSEPLTAFIRTQNDEIDRLDRALASGNKDEEEKNPTEGKPGEGKPGEGSSDQPTDQPADKPTPDQPAPDKDQPSGNDSQTGVVTPVQPEKK</sequence>
<dbReference type="EMBL" id="AMCI01001530">
    <property type="protein sequence ID" value="EJX05254.1"/>
    <property type="molecule type" value="Genomic_DNA"/>
</dbReference>
<feature type="compositionally biased region" description="Basic and acidic residues" evidence="1">
    <location>
        <begin position="240"/>
        <end position="262"/>
    </location>
</feature>
<protein>
    <submittedName>
        <fullName evidence="2">Hemagglutinin protein HagB</fullName>
    </submittedName>
</protein>
<proteinExistence type="predicted"/>
<evidence type="ECO:0000313" key="2">
    <source>
        <dbReference type="EMBL" id="EJX05254.1"/>
    </source>
</evidence>
<dbReference type="Pfam" id="PF19775">
    <property type="entry name" value="DUF6261"/>
    <property type="match status" value="1"/>
</dbReference>
<reference evidence="2" key="1">
    <citation type="journal article" date="2012" name="PLoS ONE">
        <title>Gene sets for utilization of primary and secondary nutrition supplies in the distal gut of endangered iberian lynx.</title>
        <authorList>
            <person name="Alcaide M."/>
            <person name="Messina E."/>
            <person name="Richter M."/>
            <person name="Bargiela R."/>
            <person name="Peplies J."/>
            <person name="Huws S.A."/>
            <person name="Newbold C.J."/>
            <person name="Golyshin P.N."/>
            <person name="Simon M.A."/>
            <person name="Lopez G."/>
            <person name="Yakimov M.M."/>
            <person name="Ferrer M."/>
        </authorList>
    </citation>
    <scope>NUCLEOTIDE SEQUENCE</scope>
</reference>
<name>J9GEC6_9ZZZZ</name>
<comment type="caution">
    <text evidence="2">The sequence shown here is derived from an EMBL/GenBank/DDBJ whole genome shotgun (WGS) entry which is preliminary data.</text>
</comment>